<dbReference type="EMBL" id="JANAVB010035019">
    <property type="protein sequence ID" value="KAJ6805972.1"/>
    <property type="molecule type" value="Genomic_DNA"/>
</dbReference>
<keyword evidence="2" id="KW-1185">Reference proteome</keyword>
<reference evidence="1" key="2">
    <citation type="submission" date="2023-04" db="EMBL/GenBank/DDBJ databases">
        <authorList>
            <person name="Bruccoleri R.E."/>
            <person name="Oakeley E.J."/>
            <person name="Faust A.-M."/>
            <person name="Dessus-Babus S."/>
            <person name="Altorfer M."/>
            <person name="Burckhardt D."/>
            <person name="Oertli M."/>
            <person name="Naumann U."/>
            <person name="Petersen F."/>
            <person name="Wong J."/>
        </authorList>
    </citation>
    <scope>NUCLEOTIDE SEQUENCE</scope>
    <source>
        <strain evidence="1">GSM-AAB239-AS_SAM_17_03QT</strain>
        <tissue evidence="1">Leaf</tissue>
    </source>
</reference>
<accession>A0AAX6EP71</accession>
<protein>
    <submittedName>
        <fullName evidence="1">Uncharacterized protein</fullName>
    </submittedName>
</protein>
<dbReference type="AlphaFoldDB" id="A0AAX6EP71"/>
<reference evidence="1" key="1">
    <citation type="journal article" date="2023" name="GigaByte">
        <title>Genome assembly of the bearded iris, Iris pallida Lam.</title>
        <authorList>
            <person name="Bruccoleri R.E."/>
            <person name="Oakeley E.J."/>
            <person name="Faust A.M.E."/>
            <person name="Altorfer M."/>
            <person name="Dessus-Babus S."/>
            <person name="Burckhardt D."/>
            <person name="Oertli M."/>
            <person name="Naumann U."/>
            <person name="Petersen F."/>
            <person name="Wong J."/>
        </authorList>
    </citation>
    <scope>NUCLEOTIDE SEQUENCE</scope>
    <source>
        <strain evidence="1">GSM-AAB239-AS_SAM_17_03QT</strain>
    </source>
</reference>
<evidence type="ECO:0000313" key="2">
    <source>
        <dbReference type="Proteomes" id="UP001140949"/>
    </source>
</evidence>
<comment type="caution">
    <text evidence="1">The sequence shown here is derived from an EMBL/GenBank/DDBJ whole genome shotgun (WGS) entry which is preliminary data.</text>
</comment>
<proteinExistence type="predicted"/>
<gene>
    <name evidence="1" type="ORF">M6B38_177365</name>
</gene>
<evidence type="ECO:0000313" key="1">
    <source>
        <dbReference type="EMBL" id="KAJ6805972.1"/>
    </source>
</evidence>
<name>A0AAX6EP71_IRIPA</name>
<dbReference type="Proteomes" id="UP001140949">
    <property type="component" value="Unassembled WGS sequence"/>
</dbReference>
<sequence length="70" mass="6743">MLARVPGLPASNAGEGGGWASQVVAVEELVCVGCGVGHGGLGLAGAEMQVEVTAAVVVCRGRTGLLVVVG</sequence>
<organism evidence="1 2">
    <name type="scientific">Iris pallida</name>
    <name type="common">Sweet iris</name>
    <dbReference type="NCBI Taxonomy" id="29817"/>
    <lineage>
        <taxon>Eukaryota</taxon>
        <taxon>Viridiplantae</taxon>
        <taxon>Streptophyta</taxon>
        <taxon>Embryophyta</taxon>
        <taxon>Tracheophyta</taxon>
        <taxon>Spermatophyta</taxon>
        <taxon>Magnoliopsida</taxon>
        <taxon>Liliopsida</taxon>
        <taxon>Asparagales</taxon>
        <taxon>Iridaceae</taxon>
        <taxon>Iridoideae</taxon>
        <taxon>Irideae</taxon>
        <taxon>Iris</taxon>
    </lineage>
</organism>